<sequence>MGGGNGSVDEDGNPVEPYGGPTTGDVADGIRDVVGDIQQRVRGKAKPDARAEPTAKAREVDCSQMPGETACNECLLKEGFIVPAVHRQPALGTAALWIHGGGQGRSGADVLLSGYVV</sequence>
<accession>A0A9P6YCN5</accession>
<feature type="region of interest" description="Disordered" evidence="1">
    <location>
        <begin position="1"/>
        <end position="28"/>
    </location>
</feature>
<dbReference type="EMBL" id="JAANIU010005856">
    <property type="protein sequence ID" value="KAG1545045.1"/>
    <property type="molecule type" value="Genomic_DNA"/>
</dbReference>
<comment type="caution">
    <text evidence="2">The sequence shown here is derived from an EMBL/GenBank/DDBJ whole genome shotgun (WGS) entry which is preliminary data.</text>
</comment>
<keyword evidence="3" id="KW-1185">Reference proteome</keyword>
<dbReference type="Proteomes" id="UP000740926">
    <property type="component" value="Unassembled WGS sequence"/>
</dbReference>
<dbReference type="AlphaFoldDB" id="A0A9P6YCN5"/>
<protein>
    <submittedName>
        <fullName evidence="2">Uncharacterized protein</fullName>
    </submittedName>
</protein>
<reference evidence="2 3" key="1">
    <citation type="journal article" date="2020" name="Microb. Genom.">
        <title>Genetic diversity of clinical and environmental Mucorales isolates obtained from an investigation of mucormycosis cases among solid organ transplant recipients.</title>
        <authorList>
            <person name="Nguyen M.H."/>
            <person name="Kaul D."/>
            <person name="Muto C."/>
            <person name="Cheng S.J."/>
            <person name="Richter R.A."/>
            <person name="Bruno V.M."/>
            <person name="Liu G."/>
            <person name="Beyhan S."/>
            <person name="Sundermann A.J."/>
            <person name="Mounaud S."/>
            <person name="Pasculle A.W."/>
            <person name="Nierman W.C."/>
            <person name="Driscoll E."/>
            <person name="Cumbie R."/>
            <person name="Clancy C.J."/>
            <person name="Dupont C.L."/>
        </authorList>
    </citation>
    <scope>NUCLEOTIDE SEQUENCE [LARGE SCALE GENOMIC DNA]</scope>
    <source>
        <strain evidence="2 3">GL24</strain>
    </source>
</reference>
<organism evidence="2 3">
    <name type="scientific">Rhizopus delemar</name>
    <dbReference type="NCBI Taxonomy" id="936053"/>
    <lineage>
        <taxon>Eukaryota</taxon>
        <taxon>Fungi</taxon>
        <taxon>Fungi incertae sedis</taxon>
        <taxon>Mucoromycota</taxon>
        <taxon>Mucoromycotina</taxon>
        <taxon>Mucoromycetes</taxon>
        <taxon>Mucorales</taxon>
        <taxon>Mucorineae</taxon>
        <taxon>Rhizopodaceae</taxon>
        <taxon>Rhizopus</taxon>
    </lineage>
</organism>
<proteinExistence type="predicted"/>
<evidence type="ECO:0000313" key="3">
    <source>
        <dbReference type="Proteomes" id="UP000740926"/>
    </source>
</evidence>
<evidence type="ECO:0000256" key="1">
    <source>
        <dbReference type="SAM" id="MobiDB-lite"/>
    </source>
</evidence>
<evidence type="ECO:0000313" key="2">
    <source>
        <dbReference type="EMBL" id="KAG1545045.1"/>
    </source>
</evidence>
<gene>
    <name evidence="2" type="ORF">G6F50_013796</name>
</gene>
<name>A0A9P6YCN5_9FUNG</name>